<keyword evidence="6 11" id="KW-0156">Chromatin regulator</keyword>
<dbReference type="GO" id="GO:0008270">
    <property type="term" value="F:zinc ion binding"/>
    <property type="evidence" value="ECO:0007669"/>
    <property type="project" value="UniProtKB-KW"/>
</dbReference>
<dbReference type="PROSITE" id="PS50016">
    <property type="entry name" value="ZF_PHD_2"/>
    <property type="match status" value="1"/>
</dbReference>
<dbReference type="InterPro" id="IPR011011">
    <property type="entry name" value="Znf_FYVE_PHD"/>
</dbReference>
<evidence type="ECO:0000313" key="14">
    <source>
        <dbReference type="EMBL" id="KAL2477660.1"/>
    </source>
</evidence>
<dbReference type="PANTHER" id="PTHR12321">
    <property type="entry name" value="CPG BINDING PROTEIN"/>
    <property type="match status" value="1"/>
</dbReference>
<keyword evidence="12" id="KW-0812">Transmembrane</keyword>
<keyword evidence="9 11" id="KW-0539">Nucleus</keyword>
<keyword evidence="5 11" id="KW-0862">Zinc</keyword>
<evidence type="ECO:0000256" key="9">
    <source>
        <dbReference type="ARBA" id="ARBA00023242"/>
    </source>
</evidence>
<dbReference type="CDD" id="cd15613">
    <property type="entry name" value="PHD_AL_plant"/>
    <property type="match status" value="1"/>
</dbReference>
<dbReference type="Gene3D" id="3.30.40.10">
    <property type="entry name" value="Zinc/RING finger domain, C3HC4 (zinc finger)"/>
    <property type="match status" value="1"/>
</dbReference>
<gene>
    <name evidence="14" type="ORF">Fot_46674</name>
</gene>
<comment type="caution">
    <text evidence="14">The sequence shown here is derived from an EMBL/GenBank/DDBJ whole genome shotgun (WGS) entry which is preliminary data.</text>
</comment>
<feature type="transmembrane region" description="Helical" evidence="12">
    <location>
        <begin position="93"/>
        <end position="115"/>
    </location>
</feature>
<dbReference type="PANTHER" id="PTHR12321:SF60">
    <property type="entry name" value="PHD FINGER PROTEIN ALFIN-LIKE 6"/>
    <property type="match status" value="1"/>
</dbReference>
<evidence type="ECO:0000256" key="4">
    <source>
        <dbReference type="ARBA" id="ARBA00022771"/>
    </source>
</evidence>
<dbReference type="GO" id="GO:0042393">
    <property type="term" value="F:histone binding"/>
    <property type="evidence" value="ECO:0007669"/>
    <property type="project" value="UniProtKB-UniRule"/>
</dbReference>
<dbReference type="Pfam" id="PF12165">
    <property type="entry name" value="Alfin"/>
    <property type="match status" value="1"/>
</dbReference>
<organism evidence="14 15">
    <name type="scientific">Forsythia ovata</name>
    <dbReference type="NCBI Taxonomy" id="205694"/>
    <lineage>
        <taxon>Eukaryota</taxon>
        <taxon>Viridiplantae</taxon>
        <taxon>Streptophyta</taxon>
        <taxon>Embryophyta</taxon>
        <taxon>Tracheophyta</taxon>
        <taxon>Spermatophyta</taxon>
        <taxon>Magnoliopsida</taxon>
        <taxon>eudicotyledons</taxon>
        <taxon>Gunneridae</taxon>
        <taxon>Pentapetalae</taxon>
        <taxon>asterids</taxon>
        <taxon>lamiids</taxon>
        <taxon>Lamiales</taxon>
        <taxon>Oleaceae</taxon>
        <taxon>Forsythieae</taxon>
        <taxon>Forsythia</taxon>
    </lineage>
</organism>
<proteinExistence type="inferred from homology"/>
<dbReference type="SUPFAM" id="SSF57903">
    <property type="entry name" value="FYVE/PHD zinc finger"/>
    <property type="match status" value="1"/>
</dbReference>
<dbReference type="InterPro" id="IPR019787">
    <property type="entry name" value="Znf_PHD-finger"/>
</dbReference>
<evidence type="ECO:0000256" key="6">
    <source>
        <dbReference type="ARBA" id="ARBA00022853"/>
    </source>
</evidence>
<evidence type="ECO:0000256" key="1">
    <source>
        <dbReference type="ARBA" id="ARBA00004123"/>
    </source>
</evidence>
<comment type="function">
    <text evidence="11">Histone-binding component that specifically recognizes H3 tails trimethylated on 'Lys-4' (H3K4me3), which mark transcription start sites of virtually all active genes.</text>
</comment>
<dbReference type="PROSITE" id="PS01359">
    <property type="entry name" value="ZF_PHD_1"/>
    <property type="match status" value="1"/>
</dbReference>
<comment type="domain">
    <text evidence="11">The PHD-type zinc finger mediates the binding to H3K4me3.</text>
</comment>
<comment type="similarity">
    <text evidence="2 11">Belongs to the Alfin family.</text>
</comment>
<evidence type="ECO:0000256" key="11">
    <source>
        <dbReference type="RuleBase" id="RU369089"/>
    </source>
</evidence>
<dbReference type="InterPro" id="IPR013083">
    <property type="entry name" value="Znf_RING/FYVE/PHD"/>
</dbReference>
<protein>
    <recommendedName>
        <fullName evidence="11">PHD finger protein ALFIN-LIKE</fullName>
    </recommendedName>
</protein>
<evidence type="ECO:0000259" key="13">
    <source>
        <dbReference type="PROSITE" id="PS50016"/>
    </source>
</evidence>
<evidence type="ECO:0000256" key="5">
    <source>
        <dbReference type="ARBA" id="ARBA00022833"/>
    </source>
</evidence>
<keyword evidence="8 11" id="KW-0804">Transcription</keyword>
<dbReference type="Pfam" id="PF00628">
    <property type="entry name" value="PHD"/>
    <property type="match status" value="1"/>
</dbReference>
<keyword evidence="4 10" id="KW-0863">Zinc-finger</keyword>
<evidence type="ECO:0000256" key="7">
    <source>
        <dbReference type="ARBA" id="ARBA00023015"/>
    </source>
</evidence>
<dbReference type="InterPro" id="IPR001965">
    <property type="entry name" value="Znf_PHD"/>
</dbReference>
<dbReference type="AlphaFoldDB" id="A0ABD1QN56"/>
<evidence type="ECO:0000256" key="10">
    <source>
        <dbReference type="PROSITE-ProRule" id="PRU00146"/>
    </source>
</evidence>
<evidence type="ECO:0000256" key="12">
    <source>
        <dbReference type="SAM" id="Phobius"/>
    </source>
</evidence>
<dbReference type="InterPro" id="IPR045104">
    <property type="entry name" value="Alfin"/>
</dbReference>
<dbReference type="GO" id="GO:0006325">
    <property type="term" value="P:chromatin organization"/>
    <property type="evidence" value="ECO:0007669"/>
    <property type="project" value="UniProtKB-UniRule"/>
</dbReference>
<evidence type="ECO:0000256" key="3">
    <source>
        <dbReference type="ARBA" id="ARBA00022723"/>
    </source>
</evidence>
<accession>A0ABD1QN56</accession>
<dbReference type="InterPro" id="IPR019786">
    <property type="entry name" value="Zinc_finger_PHD-type_CS"/>
</dbReference>
<keyword evidence="3 11" id="KW-0479">Metal-binding</keyword>
<reference evidence="15" key="1">
    <citation type="submission" date="2024-07" db="EMBL/GenBank/DDBJ databases">
        <title>Two chromosome-level genome assemblies of Korean endemic species Abeliophyllum distichum and Forsythia ovata (Oleaceae).</title>
        <authorList>
            <person name="Jang H."/>
        </authorList>
    </citation>
    <scope>NUCLEOTIDE SEQUENCE [LARGE SCALE GENOMIC DNA]</scope>
</reference>
<name>A0ABD1QN56_9LAMI</name>
<evidence type="ECO:0000313" key="15">
    <source>
        <dbReference type="Proteomes" id="UP001604277"/>
    </source>
</evidence>
<dbReference type="SMART" id="SM00249">
    <property type="entry name" value="PHD"/>
    <property type="match status" value="1"/>
</dbReference>
<keyword evidence="15" id="KW-1185">Reference proteome</keyword>
<dbReference type="GO" id="GO:0006355">
    <property type="term" value="P:regulation of DNA-templated transcription"/>
    <property type="evidence" value="ECO:0007669"/>
    <property type="project" value="UniProtKB-UniRule"/>
</dbReference>
<keyword evidence="12" id="KW-0472">Membrane</keyword>
<evidence type="ECO:0000256" key="2">
    <source>
        <dbReference type="ARBA" id="ARBA00010445"/>
    </source>
</evidence>
<dbReference type="InterPro" id="IPR044104">
    <property type="entry name" value="PHD_AL_plant"/>
</dbReference>
<dbReference type="EMBL" id="JBFOLJ010000014">
    <property type="protein sequence ID" value="KAL2477660.1"/>
    <property type="molecule type" value="Genomic_DNA"/>
</dbReference>
<dbReference type="GO" id="GO:0005634">
    <property type="term" value="C:nucleus"/>
    <property type="evidence" value="ECO:0007669"/>
    <property type="project" value="UniProtKB-SubCell"/>
</dbReference>
<feature type="domain" description="PHD-type" evidence="13">
    <location>
        <begin position="200"/>
        <end position="252"/>
    </location>
</feature>
<dbReference type="Proteomes" id="UP001604277">
    <property type="component" value="Unassembled WGS sequence"/>
</dbReference>
<evidence type="ECO:0000256" key="8">
    <source>
        <dbReference type="ARBA" id="ARBA00023163"/>
    </source>
</evidence>
<keyword evidence="12" id="KW-1133">Transmembrane helix</keyword>
<dbReference type="InterPro" id="IPR021998">
    <property type="entry name" value="Alfin_N"/>
</dbReference>
<comment type="subunit">
    <text evidence="11">Interacts with H3K4me3 and to a lesser extent with H3K4me2.</text>
</comment>
<dbReference type="FunFam" id="3.30.40.10:FF:000306">
    <property type="entry name" value="PHD finger alfin-like protein"/>
    <property type="match status" value="1"/>
</dbReference>
<sequence>MAGNVSPEVHVTVENIFDDFKGRRAGIIKALTEDVENLYQKCDPEKDGLCLYGFPNGTWEVMPPAEMLPSELPEPVLGINFGRDGTNMQDDNWLSVVAAFSDSWILSVAFHLAAVRFGKIERNRLFQMINHLPTISEVVSAAIKKTTNVAAAARDNISKNKYSVRMESLQSIPEHKEVKMSASKEEVKSREEEEGDDQKESLCGACGYNYNEDGFWICCDICNKWFHGTCVNITPSEAERIKQYKCPTCSNKRTKMYFDKR</sequence>
<comment type="subcellular location">
    <subcellularLocation>
        <location evidence="1 11">Nucleus</location>
    </subcellularLocation>
</comment>
<keyword evidence="7 11" id="KW-0805">Transcription regulation</keyword>